<evidence type="ECO:0000313" key="6">
    <source>
        <dbReference type="EMBL" id="CRH04653.1"/>
    </source>
</evidence>
<dbReference type="GO" id="GO:0055085">
    <property type="term" value="P:transmembrane transport"/>
    <property type="evidence" value="ECO:0007669"/>
    <property type="project" value="UniProtKB-ARBA"/>
</dbReference>
<dbReference type="Pfam" id="PF00005">
    <property type="entry name" value="ABC_tran"/>
    <property type="match status" value="2"/>
</dbReference>
<dbReference type="GO" id="GO:0015833">
    <property type="term" value="P:peptide transport"/>
    <property type="evidence" value="ECO:0007669"/>
    <property type="project" value="InterPro"/>
</dbReference>
<dbReference type="SMART" id="SM00382">
    <property type="entry name" value="AAA"/>
    <property type="match status" value="2"/>
</dbReference>
<dbReference type="NCBIfam" id="NF007739">
    <property type="entry name" value="PRK10419.1"/>
    <property type="match status" value="2"/>
</dbReference>
<comment type="similarity">
    <text evidence="1">Belongs to the ABC transporter superfamily.</text>
</comment>
<organism evidence="6">
    <name type="scientific">Magnetococcus massalia (strain MO-1)</name>
    <dbReference type="NCBI Taxonomy" id="451514"/>
    <lineage>
        <taxon>Bacteria</taxon>
        <taxon>Pseudomonadati</taxon>
        <taxon>Pseudomonadota</taxon>
        <taxon>Magnetococcia</taxon>
        <taxon>Magnetococcales</taxon>
        <taxon>Magnetococcaceae</taxon>
        <taxon>Magnetococcus</taxon>
    </lineage>
</organism>
<dbReference type="FunFam" id="3.40.50.300:FF:000016">
    <property type="entry name" value="Oligopeptide ABC transporter ATP-binding component"/>
    <property type="match status" value="2"/>
</dbReference>
<dbReference type="Gene3D" id="3.40.50.300">
    <property type="entry name" value="P-loop containing nucleotide triphosphate hydrolases"/>
    <property type="match status" value="2"/>
</dbReference>
<dbReference type="EMBL" id="LO017727">
    <property type="protein sequence ID" value="CRH04653.1"/>
    <property type="molecule type" value="Genomic_DNA"/>
</dbReference>
<dbReference type="PANTHER" id="PTHR43776:SF7">
    <property type="entry name" value="D,D-DIPEPTIDE TRANSPORT ATP-BINDING PROTEIN DDPF-RELATED"/>
    <property type="match status" value="1"/>
</dbReference>
<dbReference type="PANTHER" id="PTHR43776">
    <property type="entry name" value="TRANSPORT ATP-BINDING PROTEIN"/>
    <property type="match status" value="1"/>
</dbReference>
<dbReference type="CDD" id="cd03257">
    <property type="entry name" value="ABC_NikE_OppD_transporters"/>
    <property type="match status" value="2"/>
</dbReference>
<dbReference type="NCBIfam" id="NF008453">
    <property type="entry name" value="PRK11308.1"/>
    <property type="match status" value="2"/>
</dbReference>
<evidence type="ECO:0000256" key="1">
    <source>
        <dbReference type="ARBA" id="ARBA00005417"/>
    </source>
</evidence>
<accession>A0A1S7LE07</accession>
<dbReference type="PROSITE" id="PS50893">
    <property type="entry name" value="ABC_TRANSPORTER_2"/>
    <property type="match status" value="2"/>
</dbReference>
<dbReference type="InterPro" id="IPR013563">
    <property type="entry name" value="Oligopep_ABC_C"/>
</dbReference>
<keyword evidence="2" id="KW-0813">Transport</keyword>
<dbReference type="SUPFAM" id="SSF52540">
    <property type="entry name" value="P-loop containing nucleoside triphosphate hydrolases"/>
    <property type="match status" value="2"/>
</dbReference>
<feature type="domain" description="ABC transporter" evidence="5">
    <location>
        <begin position="11"/>
        <end position="257"/>
    </location>
</feature>
<evidence type="ECO:0000256" key="2">
    <source>
        <dbReference type="ARBA" id="ARBA00022448"/>
    </source>
</evidence>
<feature type="domain" description="ABC transporter" evidence="5">
    <location>
        <begin position="288"/>
        <end position="527"/>
    </location>
</feature>
<gene>
    <name evidence="6" type="ORF">MAGMO_0442</name>
</gene>
<keyword evidence="4" id="KW-0067">ATP-binding</keyword>
<dbReference type="InterPro" id="IPR003439">
    <property type="entry name" value="ABC_transporter-like_ATP-bd"/>
</dbReference>
<sequence length="538" mass="59933">MGNMATPLLDLTGLEIRFASMERPAVKSMDLTIAPGETVALVGESGSGKTLTALSLLGLLPPAAKRRIEKMSLTGQELSDLTDRELLELRGNSMAMVFQEPMTALNPVYTVGRQVMEPLRIHRKVSPQSAREAALKLLDRCGLPDPERAMAAYPHQLSGGQRQRAMIAMALICHPKLLIADEPTTALDVTIQAQILDLLRDLKEEMGMAMLLISHDLPMVEKMADRIYVMRYGEVVEEAPTAALFRHPKHPYTQLLLGSLPRDAAPTPTEPRPPALYTAENLQCHFPIKRGLFKRTVGHVKALDGVDLVVRRGETLGIVGESGSGKSTLGETLLKLNEGQGVRLFDNLPIHTLDRRQMRSVRPRMQVVFQDPYSSLSPRMQIQQILEEGLLLHHPHLDEAERNQWVIQALQEVGLEAEVAQRYPHQFSGGQRQRIAIARAMILQPELLILDEPTSALDLSVQAQILELLKRLQQDHGLAYLFISHDLRVVRMLSHDVMVMQHGKCVEQGPTEALFQNPQHPYTQQLLSAALEMTRQAG</sequence>
<evidence type="ECO:0000256" key="3">
    <source>
        <dbReference type="ARBA" id="ARBA00022741"/>
    </source>
</evidence>
<dbReference type="InterPro" id="IPR017871">
    <property type="entry name" value="ABC_transporter-like_CS"/>
</dbReference>
<evidence type="ECO:0000259" key="5">
    <source>
        <dbReference type="PROSITE" id="PS50893"/>
    </source>
</evidence>
<name>A0A1S7LE07_MAGMO</name>
<dbReference type="Pfam" id="PF08352">
    <property type="entry name" value="oligo_HPY"/>
    <property type="match status" value="2"/>
</dbReference>
<dbReference type="AlphaFoldDB" id="A0A1S7LE07"/>
<dbReference type="GO" id="GO:0005524">
    <property type="term" value="F:ATP binding"/>
    <property type="evidence" value="ECO:0007669"/>
    <property type="project" value="UniProtKB-KW"/>
</dbReference>
<dbReference type="GO" id="GO:0005886">
    <property type="term" value="C:plasma membrane"/>
    <property type="evidence" value="ECO:0007669"/>
    <property type="project" value="UniProtKB-SubCell"/>
</dbReference>
<dbReference type="InterPro" id="IPR027417">
    <property type="entry name" value="P-loop_NTPase"/>
</dbReference>
<protein>
    <submittedName>
        <fullName evidence="6">Putative oligopeptide transport protein (ABC superfamily, atp_bind)</fullName>
    </submittedName>
</protein>
<dbReference type="GO" id="GO:0016887">
    <property type="term" value="F:ATP hydrolysis activity"/>
    <property type="evidence" value="ECO:0007669"/>
    <property type="project" value="InterPro"/>
</dbReference>
<dbReference type="PROSITE" id="PS00211">
    <property type="entry name" value="ABC_TRANSPORTER_1"/>
    <property type="match status" value="2"/>
</dbReference>
<dbReference type="InterPro" id="IPR050319">
    <property type="entry name" value="ABC_transp_ATP-bind"/>
</dbReference>
<reference evidence="6" key="1">
    <citation type="submission" date="2015-04" db="EMBL/GenBank/DDBJ databases">
        <authorList>
            <person name="Syromyatnikov M.Y."/>
            <person name="Popov V.N."/>
        </authorList>
    </citation>
    <scope>NUCLEOTIDE SEQUENCE</scope>
    <source>
        <strain evidence="6">MO-1</strain>
    </source>
</reference>
<evidence type="ECO:0000256" key="4">
    <source>
        <dbReference type="ARBA" id="ARBA00022840"/>
    </source>
</evidence>
<keyword evidence="3" id="KW-0547">Nucleotide-binding</keyword>
<proteinExistence type="inferred from homology"/>
<dbReference type="InterPro" id="IPR003593">
    <property type="entry name" value="AAA+_ATPase"/>
</dbReference>